<accession>A0A1Y1WRH4</accession>
<comment type="caution">
    <text evidence="1">The sequence shown here is derived from an EMBL/GenBank/DDBJ whole genome shotgun (WGS) entry which is preliminary data.</text>
</comment>
<keyword evidence="2" id="KW-1185">Reference proteome</keyword>
<dbReference type="EMBL" id="MCFG01000340">
    <property type="protein sequence ID" value="ORX75724.1"/>
    <property type="molecule type" value="Genomic_DNA"/>
</dbReference>
<protein>
    <submittedName>
        <fullName evidence="1">Uncharacterized protein</fullName>
    </submittedName>
</protein>
<gene>
    <name evidence="1" type="ORF">BCR32DRAFT_271727</name>
</gene>
<proteinExistence type="predicted"/>
<evidence type="ECO:0000313" key="1">
    <source>
        <dbReference type="EMBL" id="ORX75724.1"/>
    </source>
</evidence>
<sequence>MVQTSISNGNSHLKFNPLLDKVLNDKTAISNNAYYYTSETIQPLVKSLPKYNYIKCFCPIHGDQPDNDKHKCSLNDKEYHCISSLRYNCAHCNSENGRGLSHIAFQKHLRKYHINVLNTIDTKGYSKRKTSYTPVMISITGKSNNSTFNKSNTREIETSPNMTSSYLPSNRNILGVSNRENPISCHKIKINSVSLNKNKNISVNSSSRSNNSNYSYSFISLQLICACELLIEKTLEDVFHESYLSYDIPTKLMVLKYAITDNKIECESSFKKKIVNCIETLENYFNINNKMGLFDLERELRLFLQFLLNYTKKC</sequence>
<reference evidence="1 2" key="2">
    <citation type="submission" date="2016-08" db="EMBL/GenBank/DDBJ databases">
        <title>Pervasive Adenine N6-methylation of Active Genes in Fungi.</title>
        <authorList>
            <consortium name="DOE Joint Genome Institute"/>
            <person name="Mondo S.J."/>
            <person name="Dannebaum R.O."/>
            <person name="Kuo R.C."/>
            <person name="Labutti K."/>
            <person name="Haridas S."/>
            <person name="Kuo A."/>
            <person name="Salamov A."/>
            <person name="Ahrendt S.R."/>
            <person name="Lipzen A."/>
            <person name="Sullivan W."/>
            <person name="Andreopoulos W.B."/>
            <person name="Clum A."/>
            <person name="Lindquist E."/>
            <person name="Daum C."/>
            <person name="Ramamoorthy G.K."/>
            <person name="Gryganskyi A."/>
            <person name="Culley D."/>
            <person name="Magnuson J.K."/>
            <person name="James T.Y."/>
            <person name="O'Malley M.A."/>
            <person name="Stajich J.E."/>
            <person name="Spatafora J.W."/>
            <person name="Visel A."/>
            <person name="Grigoriev I.V."/>
        </authorList>
    </citation>
    <scope>NUCLEOTIDE SEQUENCE [LARGE SCALE GENOMIC DNA]</scope>
    <source>
        <strain evidence="1 2">S4</strain>
    </source>
</reference>
<reference evidence="1 2" key="1">
    <citation type="submission" date="2016-08" db="EMBL/GenBank/DDBJ databases">
        <title>A Parts List for Fungal Cellulosomes Revealed by Comparative Genomics.</title>
        <authorList>
            <consortium name="DOE Joint Genome Institute"/>
            <person name="Haitjema C.H."/>
            <person name="Gilmore S.P."/>
            <person name="Henske J.K."/>
            <person name="Solomon K.V."/>
            <person name="De Groot R."/>
            <person name="Kuo A."/>
            <person name="Mondo S.J."/>
            <person name="Salamov A.A."/>
            <person name="Labutti K."/>
            <person name="Zhao Z."/>
            <person name="Chiniquy J."/>
            <person name="Barry K."/>
            <person name="Brewer H.M."/>
            <person name="Purvine S.O."/>
            <person name="Wright A.T."/>
            <person name="Boxma B."/>
            <person name="Van Alen T."/>
            <person name="Hackstein J.H."/>
            <person name="Baker S.E."/>
            <person name="Grigoriev I.V."/>
            <person name="O'Malley M.A."/>
        </authorList>
    </citation>
    <scope>NUCLEOTIDE SEQUENCE [LARGE SCALE GENOMIC DNA]</scope>
    <source>
        <strain evidence="1 2">S4</strain>
    </source>
</reference>
<dbReference type="Proteomes" id="UP000193944">
    <property type="component" value="Unassembled WGS sequence"/>
</dbReference>
<name>A0A1Y1WRH4_9FUNG</name>
<evidence type="ECO:0000313" key="2">
    <source>
        <dbReference type="Proteomes" id="UP000193944"/>
    </source>
</evidence>
<dbReference type="AlphaFoldDB" id="A0A1Y1WRH4"/>
<organism evidence="1 2">
    <name type="scientific">Anaeromyces robustus</name>
    <dbReference type="NCBI Taxonomy" id="1754192"/>
    <lineage>
        <taxon>Eukaryota</taxon>
        <taxon>Fungi</taxon>
        <taxon>Fungi incertae sedis</taxon>
        <taxon>Chytridiomycota</taxon>
        <taxon>Chytridiomycota incertae sedis</taxon>
        <taxon>Neocallimastigomycetes</taxon>
        <taxon>Neocallimastigales</taxon>
        <taxon>Neocallimastigaceae</taxon>
        <taxon>Anaeromyces</taxon>
    </lineage>
</organism>
<dbReference type="OrthoDB" id="2150472at2759"/>